<keyword evidence="1" id="KW-0812">Transmembrane</keyword>
<protein>
    <submittedName>
        <fullName evidence="2">Uncharacterized protein</fullName>
    </submittedName>
</protein>
<gene>
    <name evidence="2" type="ORF">NCTC10918_00595</name>
</gene>
<organism evidence="2 3">
    <name type="scientific">Rothia dentocariosa</name>
    <dbReference type="NCBI Taxonomy" id="2047"/>
    <lineage>
        <taxon>Bacteria</taxon>
        <taxon>Bacillati</taxon>
        <taxon>Actinomycetota</taxon>
        <taxon>Actinomycetes</taxon>
        <taxon>Micrococcales</taxon>
        <taxon>Micrococcaceae</taxon>
        <taxon>Rothia</taxon>
    </lineage>
</organism>
<keyword evidence="1" id="KW-1133">Transmembrane helix</keyword>
<name>A0A3S4YKA4_9MICC</name>
<dbReference type="Proteomes" id="UP000270988">
    <property type="component" value="Chromosome"/>
</dbReference>
<evidence type="ECO:0000313" key="2">
    <source>
        <dbReference type="EMBL" id="VEJ29337.1"/>
    </source>
</evidence>
<reference evidence="2 3" key="1">
    <citation type="submission" date="2018-12" db="EMBL/GenBank/DDBJ databases">
        <authorList>
            <consortium name="Pathogen Informatics"/>
        </authorList>
    </citation>
    <scope>NUCLEOTIDE SEQUENCE [LARGE SCALE GENOMIC DNA]</scope>
    <source>
        <strain evidence="2 3">NCTC10918</strain>
    </source>
</reference>
<evidence type="ECO:0000256" key="1">
    <source>
        <dbReference type="SAM" id="Phobius"/>
    </source>
</evidence>
<dbReference type="EMBL" id="LR134521">
    <property type="protein sequence ID" value="VEJ29337.1"/>
    <property type="molecule type" value="Genomic_DNA"/>
</dbReference>
<dbReference type="AlphaFoldDB" id="A0A3S4YKA4"/>
<feature type="transmembrane region" description="Helical" evidence="1">
    <location>
        <begin position="26"/>
        <end position="45"/>
    </location>
</feature>
<keyword evidence="1" id="KW-0472">Membrane</keyword>
<evidence type="ECO:0000313" key="3">
    <source>
        <dbReference type="Proteomes" id="UP000270988"/>
    </source>
</evidence>
<proteinExistence type="predicted"/>
<accession>A0A3S4YKA4</accession>
<sequence>MGLMQESLESFVSRWLRVRRCCYNRTLVYVRLGVFLSGIFVIYITKLTKNSLFSVVLR</sequence>